<comment type="caution">
    <text evidence="2">The sequence shown here is derived from an EMBL/GenBank/DDBJ whole genome shotgun (WGS) entry which is preliminary data.</text>
</comment>
<feature type="region of interest" description="Disordered" evidence="1">
    <location>
        <begin position="1"/>
        <end position="22"/>
    </location>
</feature>
<dbReference type="Proteomes" id="UP000294650">
    <property type="component" value="Unassembled WGS sequence"/>
</dbReference>
<feature type="compositionally biased region" description="Basic residues" evidence="1">
    <location>
        <begin position="11"/>
        <end position="22"/>
    </location>
</feature>
<evidence type="ECO:0000313" key="2">
    <source>
        <dbReference type="EMBL" id="TCT23369.1"/>
    </source>
</evidence>
<evidence type="ECO:0008006" key="4">
    <source>
        <dbReference type="Google" id="ProtNLM"/>
    </source>
</evidence>
<protein>
    <recommendedName>
        <fullName evidence="4">DNA-entry nuclease</fullName>
    </recommendedName>
</protein>
<evidence type="ECO:0000313" key="3">
    <source>
        <dbReference type="Proteomes" id="UP000294650"/>
    </source>
</evidence>
<keyword evidence="3" id="KW-1185">Reference proteome</keyword>
<accession>A0A4R3N8V6</accession>
<gene>
    <name evidence="2" type="ORF">EDD68_10783</name>
</gene>
<dbReference type="OrthoDB" id="1920918at2"/>
<sequence length="79" mass="9270">MEVQYDGSGRLKYHPQLHPNKGKRLSESELEYLCKYYESDGMKSMSLALGRPEASLANKVKDLKKKGLFEYYKNLNKHW</sequence>
<dbReference type="EMBL" id="SMAN01000007">
    <property type="protein sequence ID" value="TCT23369.1"/>
    <property type="molecule type" value="Genomic_DNA"/>
</dbReference>
<evidence type="ECO:0000256" key="1">
    <source>
        <dbReference type="SAM" id="MobiDB-lite"/>
    </source>
</evidence>
<proteinExistence type="predicted"/>
<dbReference type="RefSeq" id="WP_132371543.1">
    <property type="nucleotide sequence ID" value="NZ_SMAN01000007.1"/>
</dbReference>
<dbReference type="AlphaFoldDB" id="A0A4R3N8V6"/>
<reference evidence="2 3" key="1">
    <citation type="submission" date="2019-03" db="EMBL/GenBank/DDBJ databases">
        <title>Genomic Encyclopedia of Type Strains, Phase IV (KMG-IV): sequencing the most valuable type-strain genomes for metagenomic binning, comparative biology and taxonomic classification.</title>
        <authorList>
            <person name="Goeker M."/>
        </authorList>
    </citation>
    <scope>NUCLEOTIDE SEQUENCE [LARGE SCALE GENOMIC DNA]</scope>
    <source>
        <strain evidence="2 3">DSM 25894</strain>
    </source>
</reference>
<organism evidence="2 3">
    <name type="scientific">Melghiribacillus thermohalophilus</name>
    <dbReference type="NCBI Taxonomy" id="1324956"/>
    <lineage>
        <taxon>Bacteria</taxon>
        <taxon>Bacillati</taxon>
        <taxon>Bacillota</taxon>
        <taxon>Bacilli</taxon>
        <taxon>Bacillales</taxon>
        <taxon>Bacillaceae</taxon>
        <taxon>Melghiribacillus</taxon>
    </lineage>
</organism>
<name>A0A4R3N8V6_9BACI</name>